<dbReference type="SUPFAM" id="SSF52540">
    <property type="entry name" value="P-loop containing nucleoside triphosphate hydrolases"/>
    <property type="match status" value="1"/>
</dbReference>
<organism evidence="1 2">
    <name type="scientific">Digitaria exilis</name>
    <dbReference type="NCBI Taxonomy" id="1010633"/>
    <lineage>
        <taxon>Eukaryota</taxon>
        <taxon>Viridiplantae</taxon>
        <taxon>Streptophyta</taxon>
        <taxon>Embryophyta</taxon>
        <taxon>Tracheophyta</taxon>
        <taxon>Spermatophyta</taxon>
        <taxon>Magnoliopsida</taxon>
        <taxon>Liliopsida</taxon>
        <taxon>Poales</taxon>
        <taxon>Poaceae</taxon>
        <taxon>PACMAD clade</taxon>
        <taxon>Panicoideae</taxon>
        <taxon>Panicodae</taxon>
        <taxon>Paniceae</taxon>
        <taxon>Anthephorinae</taxon>
        <taxon>Digitaria</taxon>
    </lineage>
</organism>
<dbReference type="EMBL" id="JACEFO010001608">
    <property type="protein sequence ID" value="KAF8731363.1"/>
    <property type="molecule type" value="Genomic_DNA"/>
</dbReference>
<protein>
    <recommendedName>
        <fullName evidence="3">NB-ARC domain-containing protein</fullName>
    </recommendedName>
</protein>
<dbReference type="Proteomes" id="UP000636709">
    <property type="component" value="Unassembled WGS sequence"/>
</dbReference>
<reference evidence="1" key="1">
    <citation type="submission" date="2020-07" db="EMBL/GenBank/DDBJ databases">
        <title>Genome sequence and genetic diversity analysis of an under-domesticated orphan crop, white fonio (Digitaria exilis).</title>
        <authorList>
            <person name="Bennetzen J.L."/>
            <person name="Chen S."/>
            <person name="Ma X."/>
            <person name="Wang X."/>
            <person name="Yssel A.E.J."/>
            <person name="Chaluvadi S.R."/>
            <person name="Johnson M."/>
            <person name="Gangashetty P."/>
            <person name="Hamidou F."/>
            <person name="Sanogo M.D."/>
            <person name="Zwaenepoel A."/>
            <person name="Wallace J."/>
            <person name="Van De Peer Y."/>
            <person name="Van Deynze A."/>
        </authorList>
    </citation>
    <scope>NUCLEOTIDE SEQUENCE</scope>
    <source>
        <tissue evidence="1">Leaves</tissue>
    </source>
</reference>
<proteinExistence type="predicted"/>
<sequence length="197" mass="22809">MSNSNSNSDRRLLIVIELIGDLGEDAWNRLYSDSKECVPSGSKIIVTSRSDQIVKFGTTQALTLKYLSQEAYWYFFKTLTFESMDPEMHPRLTHLAMEIVKMLGNFFISANGTARLLRDNLNVHFWCKVLAFLRGYAHFARMATPSEEFVVHRQYQCSPEEEVPQIRFEDVMYGLRKHEASWDIRNPSVEISDTTLL</sequence>
<gene>
    <name evidence="1" type="ORF">HU200_016419</name>
</gene>
<evidence type="ECO:0000313" key="1">
    <source>
        <dbReference type="EMBL" id="KAF8731363.1"/>
    </source>
</evidence>
<dbReference type="InterPro" id="IPR027417">
    <property type="entry name" value="P-loop_NTPase"/>
</dbReference>
<accession>A0A835F7W2</accession>
<evidence type="ECO:0000313" key="2">
    <source>
        <dbReference type="Proteomes" id="UP000636709"/>
    </source>
</evidence>
<evidence type="ECO:0008006" key="3">
    <source>
        <dbReference type="Google" id="ProtNLM"/>
    </source>
</evidence>
<dbReference type="AlphaFoldDB" id="A0A835F7W2"/>
<dbReference type="OrthoDB" id="686556at2759"/>
<comment type="caution">
    <text evidence="1">The sequence shown here is derived from an EMBL/GenBank/DDBJ whole genome shotgun (WGS) entry which is preliminary data.</text>
</comment>
<name>A0A835F7W2_9POAL</name>
<dbReference type="PANTHER" id="PTHR33377:SF92">
    <property type="entry name" value="NB-ARC DOMAIN-CONTAINING PROTEIN"/>
    <property type="match status" value="1"/>
</dbReference>
<dbReference type="PANTHER" id="PTHR33377">
    <property type="entry name" value="OS10G0134700 PROTEIN-RELATED"/>
    <property type="match status" value="1"/>
</dbReference>
<keyword evidence="2" id="KW-1185">Reference proteome</keyword>